<accession>A0A7T7UWI4</accession>
<name>A0A7T7UWI4_9FLAO</name>
<dbReference type="OrthoDB" id="2053364at2"/>
<keyword evidence="2" id="KW-1185">Reference proteome</keyword>
<gene>
    <name evidence="1" type="ORF">I6H88_13780</name>
</gene>
<evidence type="ECO:0008006" key="3">
    <source>
        <dbReference type="Google" id="ProtNLM"/>
    </source>
</evidence>
<evidence type="ECO:0000313" key="1">
    <source>
        <dbReference type="EMBL" id="QQN57514.1"/>
    </source>
</evidence>
<protein>
    <recommendedName>
        <fullName evidence="3">ASCH domain-containing protein</fullName>
    </recommendedName>
</protein>
<dbReference type="KEGG" id="egm:AYC65_02855"/>
<dbReference type="GeneID" id="93131822"/>
<organism evidence="1 2">
    <name type="scientific">Elizabethkingia bruuniana</name>
    <dbReference type="NCBI Taxonomy" id="1756149"/>
    <lineage>
        <taxon>Bacteria</taxon>
        <taxon>Pseudomonadati</taxon>
        <taxon>Bacteroidota</taxon>
        <taxon>Flavobacteriia</taxon>
        <taxon>Flavobacteriales</taxon>
        <taxon>Weeksellaceae</taxon>
        <taxon>Elizabethkingia</taxon>
    </lineage>
</organism>
<sequence length="114" mass="13216">MAKKTKEAKNELYLVLTKEWFDKILSGEKKEEYRDFTDFYITRLGVIDKEGDLVDTKKYDTIRFQLGYAPEAPKMIVKCEDVIIEHDEDAGDVLTSENCNFVIVLGEILEKINC</sequence>
<evidence type="ECO:0000313" key="2">
    <source>
        <dbReference type="Proteomes" id="UP000595426"/>
    </source>
</evidence>
<dbReference type="EMBL" id="CP067018">
    <property type="protein sequence ID" value="QQN57514.1"/>
    <property type="molecule type" value="Genomic_DNA"/>
</dbReference>
<reference evidence="1 2" key="1">
    <citation type="submission" date="2020-12" db="EMBL/GenBank/DDBJ databases">
        <title>FDA dAtabase for Regulatory Grade micrObial Sequences (FDA-ARGOS): Supporting development and validation of Infectious Disease Dx tests.</title>
        <authorList>
            <person name="Kerrigan L."/>
            <person name="Long C."/>
            <person name="Tallon L."/>
            <person name="Sadzewicz L."/>
            <person name="Zhao X."/>
            <person name="Boylan J."/>
            <person name="Ott S."/>
            <person name="Bowen H."/>
            <person name="Vavikolanu K."/>
            <person name="Mehta A."/>
            <person name="Aluvathingal J."/>
            <person name="Nadendla S."/>
            <person name="Yan Y."/>
            <person name="Sichtig H."/>
        </authorList>
    </citation>
    <scope>NUCLEOTIDE SEQUENCE [LARGE SCALE GENOMIC DNA]</scope>
    <source>
        <strain evidence="1 2">FDAARGOS_1031</strain>
    </source>
</reference>
<dbReference type="AlphaFoldDB" id="A0A7T7UWI4"/>
<dbReference type="RefSeq" id="WP_052114779.1">
    <property type="nucleotide sequence ID" value="NZ_CBCSDR010000005.1"/>
</dbReference>
<proteinExistence type="predicted"/>
<dbReference type="Proteomes" id="UP000595426">
    <property type="component" value="Chromosome"/>
</dbReference>